<dbReference type="Proteomes" id="UP000579605">
    <property type="component" value="Unassembled WGS sequence"/>
</dbReference>
<dbReference type="EMBL" id="JACBZH010000001">
    <property type="protein sequence ID" value="NYH92894.1"/>
    <property type="molecule type" value="Genomic_DNA"/>
</dbReference>
<protein>
    <submittedName>
        <fullName evidence="1">Uncharacterized protein</fullName>
    </submittedName>
</protein>
<dbReference type="AlphaFoldDB" id="A0A852ZIW3"/>
<sequence length="30" mass="3318">MRYRTDDADEARAPSAVHVDLTALGPETCR</sequence>
<gene>
    <name evidence="1" type="ORF">F4554_005532</name>
</gene>
<keyword evidence="2" id="KW-1185">Reference proteome</keyword>
<organism evidence="1 2">
    <name type="scientific">Actinopolymorpha rutila</name>
    <dbReference type="NCBI Taxonomy" id="446787"/>
    <lineage>
        <taxon>Bacteria</taxon>
        <taxon>Bacillati</taxon>
        <taxon>Actinomycetota</taxon>
        <taxon>Actinomycetes</taxon>
        <taxon>Propionibacteriales</taxon>
        <taxon>Actinopolymorphaceae</taxon>
        <taxon>Actinopolymorpha</taxon>
    </lineage>
</organism>
<reference evidence="1 2" key="1">
    <citation type="submission" date="2020-07" db="EMBL/GenBank/DDBJ databases">
        <title>Sequencing the genomes of 1000 actinobacteria strains.</title>
        <authorList>
            <person name="Klenk H.-P."/>
        </authorList>
    </citation>
    <scope>NUCLEOTIDE SEQUENCE [LARGE SCALE GENOMIC DNA]</scope>
    <source>
        <strain evidence="1 2">DSM 18448</strain>
    </source>
</reference>
<name>A0A852ZIW3_9ACTN</name>
<comment type="caution">
    <text evidence="1">The sequence shown here is derived from an EMBL/GenBank/DDBJ whole genome shotgun (WGS) entry which is preliminary data.</text>
</comment>
<accession>A0A852ZIW3</accession>
<proteinExistence type="predicted"/>
<evidence type="ECO:0000313" key="2">
    <source>
        <dbReference type="Proteomes" id="UP000579605"/>
    </source>
</evidence>
<evidence type="ECO:0000313" key="1">
    <source>
        <dbReference type="EMBL" id="NYH92894.1"/>
    </source>
</evidence>